<keyword evidence="1" id="KW-1133">Transmembrane helix</keyword>
<comment type="caution">
    <text evidence="2">The sequence shown here is derived from an EMBL/GenBank/DDBJ whole genome shotgun (WGS) entry which is preliminary data.</text>
</comment>
<reference evidence="2 3" key="1">
    <citation type="submission" date="2018-08" db="EMBL/GenBank/DDBJ databases">
        <title>A genome reference for cultivated species of the human gut microbiota.</title>
        <authorList>
            <person name="Zou Y."/>
            <person name="Xue W."/>
            <person name="Luo G."/>
        </authorList>
    </citation>
    <scope>NUCLEOTIDE SEQUENCE [LARGE SCALE GENOMIC DNA]</scope>
    <source>
        <strain evidence="2 3">TF10-3AC</strain>
    </source>
</reference>
<dbReference type="EMBL" id="QSQT01000041">
    <property type="protein sequence ID" value="RGK51596.1"/>
    <property type="molecule type" value="Genomic_DNA"/>
</dbReference>
<protein>
    <submittedName>
        <fullName evidence="2">Uncharacterized protein</fullName>
    </submittedName>
</protein>
<sequence>MKFIDIVAILGALAWLPQIISWIYNWMKKPKISIYHDGEAEVGYIKNGNAFNLRFSFLARDKHALIDDIELVLIDKDGAHHTLKWMWYSETFYELQGPGGNATMAKQQNAIAINAFKDVLIEKFIGFQSVAFLEKRKQLAYKLTTFIENQKINTNVDVDAIKCSNEYNELIRLYKSSLFWKAGDYNAVAKIHVADTNEIIEHSFNFRLSELEIDTLNKNVEFAKSVIDCEFVDSSKQPTGTWLWAKPTIN</sequence>
<keyword evidence="1" id="KW-0472">Membrane</keyword>
<name>A0A3E4MQL8_9BACT</name>
<dbReference type="AlphaFoldDB" id="A0A3E4MQL8"/>
<evidence type="ECO:0000256" key="1">
    <source>
        <dbReference type="SAM" id="Phobius"/>
    </source>
</evidence>
<feature type="transmembrane region" description="Helical" evidence="1">
    <location>
        <begin position="6"/>
        <end position="24"/>
    </location>
</feature>
<accession>A0A3E4MQL8</accession>
<keyword evidence="3" id="KW-1185">Reference proteome</keyword>
<organism evidence="2 3">
    <name type="scientific">Phocaeicola plebeius</name>
    <dbReference type="NCBI Taxonomy" id="310297"/>
    <lineage>
        <taxon>Bacteria</taxon>
        <taxon>Pseudomonadati</taxon>
        <taxon>Bacteroidota</taxon>
        <taxon>Bacteroidia</taxon>
        <taxon>Bacteroidales</taxon>
        <taxon>Bacteroidaceae</taxon>
        <taxon>Phocaeicola</taxon>
    </lineage>
</organism>
<dbReference type="Proteomes" id="UP000260862">
    <property type="component" value="Unassembled WGS sequence"/>
</dbReference>
<evidence type="ECO:0000313" key="2">
    <source>
        <dbReference type="EMBL" id="RGK51596.1"/>
    </source>
</evidence>
<gene>
    <name evidence="2" type="ORF">DXD04_15080</name>
</gene>
<keyword evidence="1" id="KW-0812">Transmembrane</keyword>
<evidence type="ECO:0000313" key="3">
    <source>
        <dbReference type="Proteomes" id="UP000260862"/>
    </source>
</evidence>
<dbReference type="RefSeq" id="WP_117674009.1">
    <property type="nucleotide sequence ID" value="NZ_CABOGR010000041.1"/>
</dbReference>
<proteinExistence type="predicted"/>